<name>A0A026X316_OOCBI</name>
<protein>
    <submittedName>
        <fullName evidence="1">Uncharacterized protein</fullName>
    </submittedName>
</protein>
<reference evidence="1 2" key="1">
    <citation type="journal article" date="2014" name="Curr. Biol.">
        <title>The genome of the clonal raider ant Cerapachys biroi.</title>
        <authorList>
            <person name="Oxley P.R."/>
            <person name="Ji L."/>
            <person name="Fetter-Pruneda I."/>
            <person name="McKenzie S.K."/>
            <person name="Li C."/>
            <person name="Hu H."/>
            <person name="Zhang G."/>
            <person name="Kronauer D.J."/>
        </authorList>
    </citation>
    <scope>NUCLEOTIDE SEQUENCE [LARGE SCALE GENOMIC DNA]</scope>
</reference>
<accession>A0A026X316</accession>
<sequence length="51" mass="5907">MLRLFSSHGLAERGVYIRIHEGESGIIFGCTRLDLIPRADPRRVSEKREMH</sequence>
<evidence type="ECO:0000313" key="1">
    <source>
        <dbReference type="EMBL" id="EZA62637.1"/>
    </source>
</evidence>
<organism evidence="1 2">
    <name type="scientific">Ooceraea biroi</name>
    <name type="common">Clonal raider ant</name>
    <name type="synonym">Cerapachys biroi</name>
    <dbReference type="NCBI Taxonomy" id="2015173"/>
    <lineage>
        <taxon>Eukaryota</taxon>
        <taxon>Metazoa</taxon>
        <taxon>Ecdysozoa</taxon>
        <taxon>Arthropoda</taxon>
        <taxon>Hexapoda</taxon>
        <taxon>Insecta</taxon>
        <taxon>Pterygota</taxon>
        <taxon>Neoptera</taxon>
        <taxon>Endopterygota</taxon>
        <taxon>Hymenoptera</taxon>
        <taxon>Apocrita</taxon>
        <taxon>Aculeata</taxon>
        <taxon>Formicoidea</taxon>
        <taxon>Formicidae</taxon>
        <taxon>Dorylinae</taxon>
        <taxon>Ooceraea</taxon>
    </lineage>
</organism>
<dbReference type="Proteomes" id="UP000053097">
    <property type="component" value="Unassembled WGS sequence"/>
</dbReference>
<dbReference type="EMBL" id="KK107019">
    <property type="protein sequence ID" value="EZA62637.1"/>
    <property type="molecule type" value="Genomic_DNA"/>
</dbReference>
<keyword evidence="2" id="KW-1185">Reference proteome</keyword>
<gene>
    <name evidence="1" type="ORF">X777_07451</name>
</gene>
<proteinExistence type="predicted"/>
<evidence type="ECO:0000313" key="2">
    <source>
        <dbReference type="Proteomes" id="UP000053097"/>
    </source>
</evidence>
<dbReference type="AlphaFoldDB" id="A0A026X316"/>